<evidence type="ECO:0008006" key="2">
    <source>
        <dbReference type="Google" id="ProtNLM"/>
    </source>
</evidence>
<dbReference type="NCBIfam" id="TIGR00278">
    <property type="entry name" value="membrane protein insertion efficiency factor YidD"/>
    <property type="match status" value="1"/>
</dbReference>
<dbReference type="SMART" id="SM01234">
    <property type="entry name" value="Haemolytic"/>
    <property type="match status" value="1"/>
</dbReference>
<protein>
    <recommendedName>
        <fullName evidence="2">Membrane protein insertion efficiency factor</fullName>
    </recommendedName>
</protein>
<reference evidence="1" key="1">
    <citation type="journal article" date="2015" name="Nature">
        <title>Complex archaea that bridge the gap between prokaryotes and eukaryotes.</title>
        <authorList>
            <person name="Spang A."/>
            <person name="Saw J.H."/>
            <person name="Jorgensen S.L."/>
            <person name="Zaremba-Niedzwiedzka K."/>
            <person name="Martijn J."/>
            <person name="Lind A.E."/>
            <person name="van Eijk R."/>
            <person name="Schleper C."/>
            <person name="Guy L."/>
            <person name="Ettema T.J."/>
        </authorList>
    </citation>
    <scope>NUCLEOTIDE SEQUENCE</scope>
</reference>
<dbReference type="AlphaFoldDB" id="A0A0F9I3S8"/>
<accession>A0A0F9I3S8</accession>
<comment type="caution">
    <text evidence="1">The sequence shown here is derived from an EMBL/GenBank/DDBJ whole genome shotgun (WGS) entry which is preliminary data.</text>
</comment>
<evidence type="ECO:0000313" key="1">
    <source>
        <dbReference type="EMBL" id="KKM22276.1"/>
    </source>
</evidence>
<dbReference type="Pfam" id="PF01809">
    <property type="entry name" value="YidD"/>
    <property type="match status" value="1"/>
</dbReference>
<gene>
    <name evidence="1" type="ORF">LCGC14_1626960</name>
</gene>
<dbReference type="EMBL" id="LAZR01013371">
    <property type="protein sequence ID" value="KKM22276.1"/>
    <property type="molecule type" value="Genomic_DNA"/>
</dbReference>
<dbReference type="InterPro" id="IPR002696">
    <property type="entry name" value="Membr_insert_effic_factor_YidD"/>
</dbReference>
<proteinExistence type="inferred from homology"/>
<name>A0A0F9I3S8_9ZZZZ</name>
<organism evidence="1">
    <name type="scientific">marine sediment metagenome</name>
    <dbReference type="NCBI Taxonomy" id="412755"/>
    <lineage>
        <taxon>unclassified sequences</taxon>
        <taxon>metagenomes</taxon>
        <taxon>ecological metagenomes</taxon>
    </lineage>
</organism>
<dbReference type="HAMAP" id="MF_00386">
    <property type="entry name" value="UPF0161_YidD"/>
    <property type="match status" value="1"/>
</dbReference>
<sequence length="73" mass="8274">MASPIQHALMFIVRVYRYAISPLLGPACRFTPSCSEYCMDALRKHGALRGSWLTLVRLLKCHPFHPGGYDPVR</sequence>
<dbReference type="PANTHER" id="PTHR33383:SF1">
    <property type="entry name" value="MEMBRANE PROTEIN INSERTION EFFICIENCY FACTOR-RELATED"/>
    <property type="match status" value="1"/>
</dbReference>
<dbReference type="PANTHER" id="PTHR33383">
    <property type="entry name" value="MEMBRANE PROTEIN INSERTION EFFICIENCY FACTOR-RELATED"/>
    <property type="match status" value="1"/>
</dbReference>